<dbReference type="EMBL" id="JARQZJ010000093">
    <property type="protein sequence ID" value="KAK9884622.1"/>
    <property type="molecule type" value="Genomic_DNA"/>
</dbReference>
<dbReference type="GO" id="GO:0005634">
    <property type="term" value="C:nucleus"/>
    <property type="evidence" value="ECO:0007669"/>
    <property type="project" value="TreeGrafter"/>
</dbReference>
<evidence type="ECO:0000259" key="5">
    <source>
        <dbReference type="Pfam" id="PF00462"/>
    </source>
</evidence>
<evidence type="ECO:0000256" key="1">
    <source>
        <dbReference type="ARBA" id="ARBA00022723"/>
    </source>
</evidence>
<keyword evidence="2" id="KW-0408">Iron</keyword>
<gene>
    <name evidence="6" type="ORF">WA026_007462</name>
</gene>
<reference evidence="6 7" key="1">
    <citation type="submission" date="2023-03" db="EMBL/GenBank/DDBJ databases">
        <title>Genome insight into feeding habits of ladybird beetles.</title>
        <authorList>
            <person name="Li H.-S."/>
            <person name="Huang Y.-H."/>
            <person name="Pang H."/>
        </authorList>
    </citation>
    <scope>NUCLEOTIDE SEQUENCE [LARGE SCALE GENOMIC DNA]</scope>
    <source>
        <strain evidence="6">SYSU_2023b</strain>
        <tissue evidence="6">Whole body</tissue>
    </source>
</reference>
<dbReference type="AlphaFoldDB" id="A0AAW1UM90"/>
<dbReference type="Pfam" id="PF00085">
    <property type="entry name" value="Thioredoxin"/>
    <property type="match status" value="1"/>
</dbReference>
<protein>
    <recommendedName>
        <fullName evidence="8">Glutaredoxin 3</fullName>
    </recommendedName>
</protein>
<name>A0AAW1UM90_9CUCU</name>
<dbReference type="NCBIfam" id="TIGR00365">
    <property type="entry name" value="Grx4 family monothiol glutaredoxin"/>
    <property type="match status" value="1"/>
</dbReference>
<evidence type="ECO:0000259" key="4">
    <source>
        <dbReference type="Pfam" id="PF00085"/>
    </source>
</evidence>
<dbReference type="InterPro" id="IPR013766">
    <property type="entry name" value="Thioredoxin_domain"/>
</dbReference>
<dbReference type="FunFam" id="3.40.30.10:FF:000012">
    <property type="entry name" value="Monothiol glutaredoxin"/>
    <property type="match status" value="1"/>
</dbReference>
<sequence>MPSLLKDTSAFNEAIRDAKLTVVHFSADWAEQCKQIDDLLDLLSKQEEYSNVQFAKCLAENLSEVSLKCKIDAVPCVLLFRNGQQIDRIDGADPRTITDKIKNHNDVEPLEQRLKKLINRSKVMLFMKGNRTQPRCGFSRQIIEILNNTGSPYETFDILTDEEVRQGLKTFSDWPTYPQLYINGELVGGLDIVKDMVANGDLTQMLSS</sequence>
<evidence type="ECO:0000313" key="7">
    <source>
        <dbReference type="Proteomes" id="UP001431783"/>
    </source>
</evidence>
<comment type="caution">
    <text evidence="6">The sequence shown here is derived from an EMBL/GenBank/DDBJ whole genome shotgun (WGS) entry which is preliminary data.</text>
</comment>
<dbReference type="GO" id="GO:0046872">
    <property type="term" value="F:metal ion binding"/>
    <property type="evidence" value="ECO:0007669"/>
    <property type="project" value="UniProtKB-KW"/>
</dbReference>
<proteinExistence type="predicted"/>
<dbReference type="CDD" id="cd02984">
    <property type="entry name" value="TRX_PICOT"/>
    <property type="match status" value="1"/>
</dbReference>
<dbReference type="PROSITE" id="PS51354">
    <property type="entry name" value="GLUTAREDOXIN_2"/>
    <property type="match status" value="1"/>
</dbReference>
<organism evidence="6 7">
    <name type="scientific">Henosepilachna vigintioctopunctata</name>
    <dbReference type="NCBI Taxonomy" id="420089"/>
    <lineage>
        <taxon>Eukaryota</taxon>
        <taxon>Metazoa</taxon>
        <taxon>Ecdysozoa</taxon>
        <taxon>Arthropoda</taxon>
        <taxon>Hexapoda</taxon>
        <taxon>Insecta</taxon>
        <taxon>Pterygota</taxon>
        <taxon>Neoptera</taxon>
        <taxon>Endopterygota</taxon>
        <taxon>Coleoptera</taxon>
        <taxon>Polyphaga</taxon>
        <taxon>Cucujiformia</taxon>
        <taxon>Coccinelloidea</taxon>
        <taxon>Coccinellidae</taxon>
        <taxon>Epilachninae</taxon>
        <taxon>Epilachnini</taxon>
        <taxon>Henosepilachna</taxon>
    </lineage>
</organism>
<dbReference type="Gene3D" id="3.40.30.10">
    <property type="entry name" value="Glutaredoxin"/>
    <property type="match status" value="2"/>
</dbReference>
<dbReference type="GO" id="GO:0006879">
    <property type="term" value="P:intracellular iron ion homeostasis"/>
    <property type="evidence" value="ECO:0007669"/>
    <property type="project" value="TreeGrafter"/>
</dbReference>
<dbReference type="SUPFAM" id="SSF52833">
    <property type="entry name" value="Thioredoxin-like"/>
    <property type="match status" value="2"/>
</dbReference>
<keyword evidence="1" id="KW-0479">Metal-binding</keyword>
<dbReference type="InterPro" id="IPR002109">
    <property type="entry name" value="Glutaredoxin"/>
</dbReference>
<evidence type="ECO:0000256" key="3">
    <source>
        <dbReference type="ARBA" id="ARBA00023014"/>
    </source>
</evidence>
<dbReference type="Proteomes" id="UP001431783">
    <property type="component" value="Unassembled WGS sequence"/>
</dbReference>
<accession>A0AAW1UM90</accession>
<dbReference type="PANTHER" id="PTHR10293">
    <property type="entry name" value="GLUTAREDOXIN FAMILY MEMBER"/>
    <property type="match status" value="1"/>
</dbReference>
<feature type="domain" description="Glutaredoxin" evidence="5">
    <location>
        <begin position="123"/>
        <end position="187"/>
    </location>
</feature>
<dbReference type="InterPro" id="IPR004480">
    <property type="entry name" value="Monothiol_GRX-rel"/>
</dbReference>
<evidence type="ECO:0008006" key="8">
    <source>
        <dbReference type="Google" id="ProtNLM"/>
    </source>
</evidence>
<dbReference type="GO" id="GO:0051536">
    <property type="term" value="F:iron-sulfur cluster binding"/>
    <property type="evidence" value="ECO:0007669"/>
    <property type="project" value="UniProtKB-KW"/>
</dbReference>
<evidence type="ECO:0000313" key="6">
    <source>
        <dbReference type="EMBL" id="KAK9884622.1"/>
    </source>
</evidence>
<dbReference type="CDD" id="cd03028">
    <property type="entry name" value="GRX_PICOT_like"/>
    <property type="match status" value="1"/>
</dbReference>
<dbReference type="PANTHER" id="PTHR10293:SF73">
    <property type="entry name" value="GLUTAREDOXIN-3"/>
    <property type="match status" value="1"/>
</dbReference>
<dbReference type="InterPro" id="IPR036249">
    <property type="entry name" value="Thioredoxin-like_sf"/>
</dbReference>
<keyword evidence="3" id="KW-0411">Iron-sulfur</keyword>
<dbReference type="Pfam" id="PF00462">
    <property type="entry name" value="Glutaredoxin"/>
    <property type="match status" value="1"/>
</dbReference>
<keyword evidence="7" id="KW-1185">Reference proteome</keyword>
<dbReference type="InterPro" id="IPR033658">
    <property type="entry name" value="GRX_PICOT-like"/>
</dbReference>
<feature type="domain" description="Thioredoxin" evidence="4">
    <location>
        <begin position="8"/>
        <end position="102"/>
    </location>
</feature>
<evidence type="ECO:0000256" key="2">
    <source>
        <dbReference type="ARBA" id="ARBA00023004"/>
    </source>
</evidence>
<dbReference type="GO" id="GO:0005829">
    <property type="term" value="C:cytosol"/>
    <property type="evidence" value="ECO:0007669"/>
    <property type="project" value="TreeGrafter"/>
</dbReference>